<dbReference type="Pfam" id="PF01547">
    <property type="entry name" value="SBP_bac_1"/>
    <property type="match status" value="1"/>
</dbReference>
<name>A0A9X4KLM7_9BACL</name>
<dbReference type="PROSITE" id="PS51257">
    <property type="entry name" value="PROKAR_LIPOPROTEIN"/>
    <property type="match status" value="1"/>
</dbReference>
<gene>
    <name evidence="3" type="ORF">OMP38_18865</name>
</gene>
<dbReference type="PANTHER" id="PTHR43649">
    <property type="entry name" value="ARABINOSE-BINDING PROTEIN-RELATED"/>
    <property type="match status" value="1"/>
</dbReference>
<dbReference type="RefSeq" id="WP_277566477.1">
    <property type="nucleotide sequence ID" value="NZ_JAPDHZ010000003.1"/>
</dbReference>
<evidence type="ECO:0000256" key="1">
    <source>
        <dbReference type="SAM" id="MobiDB-lite"/>
    </source>
</evidence>
<accession>A0A9X4KLM7</accession>
<keyword evidence="2" id="KW-0732">Signal</keyword>
<dbReference type="Gene3D" id="3.40.190.10">
    <property type="entry name" value="Periplasmic binding protein-like II"/>
    <property type="match status" value="2"/>
</dbReference>
<dbReference type="SUPFAM" id="SSF53850">
    <property type="entry name" value="Periplasmic binding protein-like II"/>
    <property type="match status" value="1"/>
</dbReference>
<dbReference type="PANTHER" id="PTHR43649:SF12">
    <property type="entry name" value="DIACETYLCHITOBIOSE BINDING PROTEIN DASA"/>
    <property type="match status" value="1"/>
</dbReference>
<dbReference type="Proteomes" id="UP001153387">
    <property type="component" value="Unassembled WGS sequence"/>
</dbReference>
<feature type="signal peptide" evidence="2">
    <location>
        <begin position="1"/>
        <end position="27"/>
    </location>
</feature>
<feature type="region of interest" description="Disordered" evidence="1">
    <location>
        <begin position="37"/>
        <end position="61"/>
    </location>
</feature>
<sequence length="370" mass="40989">MLKTKKRTKRTKRTAVGIGVMALMLLAAGCGGNDSGNKTADKTEGPSTSAATASDKGGAKSTEQAKALKDLKITRLYHGAMETFKGADTINSNRLIDKLREASGFNIQYEALPLENPSQKISIIFASGDVPDIMTIAGKSDYFKLAKQGALEPLDDLIAKEMPNVSNMAGQEALDAVKFDGKIYAIPYRQAQKVGNGLLARTDVLKELGLKEPGTLDEFYETMKTIKEKKNIAPLSIATSNPGYFFDGFTPFAAAFGVATPTKIKDGKLVFSWVQPEYKEFLETMKQWYDEGLLDQEFAIKKGTQETLINGTAVFTPMYWGERARDRQCFERQERRRNRRLHRAAGRQERGVRPAGQLDFHNLHHYSEAG</sequence>
<evidence type="ECO:0000256" key="2">
    <source>
        <dbReference type="SAM" id="SignalP"/>
    </source>
</evidence>
<dbReference type="InterPro" id="IPR006059">
    <property type="entry name" value="SBP"/>
</dbReference>
<organism evidence="3 4">
    <name type="scientific">Cohnella ginsengisoli</name>
    <dbReference type="NCBI Taxonomy" id="425004"/>
    <lineage>
        <taxon>Bacteria</taxon>
        <taxon>Bacillati</taxon>
        <taxon>Bacillota</taxon>
        <taxon>Bacilli</taxon>
        <taxon>Bacillales</taxon>
        <taxon>Paenibacillaceae</taxon>
        <taxon>Cohnella</taxon>
    </lineage>
</organism>
<comment type="caution">
    <text evidence="3">The sequence shown here is derived from an EMBL/GenBank/DDBJ whole genome shotgun (WGS) entry which is preliminary data.</text>
</comment>
<dbReference type="InterPro" id="IPR050490">
    <property type="entry name" value="Bact_solute-bd_prot1"/>
</dbReference>
<protein>
    <submittedName>
        <fullName evidence="3">Extracellular solute-binding protein</fullName>
    </submittedName>
</protein>
<evidence type="ECO:0000313" key="3">
    <source>
        <dbReference type="EMBL" id="MDG0792707.1"/>
    </source>
</evidence>
<dbReference type="AlphaFoldDB" id="A0A9X4KLM7"/>
<reference evidence="3 4" key="1">
    <citation type="submission" date="2022-10" db="EMBL/GenBank/DDBJ databases">
        <title>Comparative genomic analysis of Cohnella hashimotonis sp. nov., isolated from the International Space Station.</title>
        <authorList>
            <person name="Simpson A."/>
            <person name="Venkateswaran K."/>
        </authorList>
    </citation>
    <scope>NUCLEOTIDE SEQUENCE [LARGE SCALE GENOMIC DNA]</scope>
    <source>
        <strain evidence="3 4">DSM 18997</strain>
    </source>
</reference>
<evidence type="ECO:0000313" key="4">
    <source>
        <dbReference type="Proteomes" id="UP001153387"/>
    </source>
</evidence>
<feature type="chain" id="PRO_5040919531" evidence="2">
    <location>
        <begin position="28"/>
        <end position="370"/>
    </location>
</feature>
<proteinExistence type="predicted"/>
<dbReference type="EMBL" id="JAPDHZ010000003">
    <property type="protein sequence ID" value="MDG0792707.1"/>
    <property type="molecule type" value="Genomic_DNA"/>
</dbReference>
<keyword evidence="4" id="KW-1185">Reference proteome</keyword>